<reference evidence="2 3" key="1">
    <citation type="submission" date="2013-11" db="EMBL/GenBank/DDBJ databases">
        <title>Single cell genomics of uncultured Tannerella BU063 (oral taxon 286).</title>
        <authorList>
            <person name="Beall C.J."/>
            <person name="Campbell A.G."/>
            <person name="Griffen A.L."/>
            <person name="Podar M."/>
            <person name="Leys E.J."/>
        </authorList>
    </citation>
    <scope>NUCLEOTIDE SEQUENCE [LARGE SCALE GENOMIC DNA]</scope>
    <source>
        <strain evidence="2">Cell 5</strain>
    </source>
</reference>
<evidence type="ECO:0000313" key="2">
    <source>
        <dbReference type="EMBL" id="ETK05169.1"/>
    </source>
</evidence>
<dbReference type="EMBL" id="AYYC01000566">
    <property type="protein sequence ID" value="ETK05169.1"/>
    <property type="molecule type" value="Genomic_DNA"/>
</dbReference>
<dbReference type="Gene3D" id="2.30.130.60">
    <property type="match status" value="1"/>
</dbReference>
<gene>
    <name evidence="2" type="ORF">T229_04865</name>
</gene>
<protein>
    <recommendedName>
        <fullName evidence="1">rRNA small subunit methyltransferase F RNA-binding PUA-like domain-containing protein</fullName>
    </recommendedName>
</protein>
<dbReference type="Pfam" id="PF13636">
    <property type="entry name" value="Methyltranf_PUA"/>
    <property type="match status" value="1"/>
</dbReference>
<feature type="domain" description="rRNA small subunit methyltransferase F RNA-binding PUA-like" evidence="1">
    <location>
        <begin position="43"/>
        <end position="90"/>
    </location>
</feature>
<proteinExistence type="predicted"/>
<evidence type="ECO:0000313" key="3">
    <source>
        <dbReference type="Proteomes" id="UP000018872"/>
    </source>
</evidence>
<organism evidence="2 3">
    <name type="scientific">Tannerella sp. oral taxon BU063 isolate Cell 5</name>
    <dbReference type="NCBI Taxonomy" id="1410950"/>
    <lineage>
        <taxon>Bacteria</taxon>
        <taxon>Pseudomonadati</taxon>
        <taxon>Bacteroidota</taxon>
        <taxon>Bacteroidia</taxon>
        <taxon>Bacteroidales</taxon>
        <taxon>Tannerellaceae</taxon>
        <taxon>Tannerella</taxon>
    </lineage>
</organism>
<dbReference type="PATRIC" id="fig|1410950.3.peg.539"/>
<comment type="caution">
    <text evidence="2">The sequence shown here is derived from an EMBL/GenBank/DDBJ whole genome shotgun (WGS) entry which is preliminary data.</text>
</comment>
<sequence>MLTAGVPLGEVKGRDAVPSAALALSSALRPEAFATVDLPRPEALRYLRREALSLPADVPRGYVLAAYGGLPLGFMKQLGPRANNLFPDEWKIRKTLT</sequence>
<dbReference type="AlphaFoldDB" id="W2CD80"/>
<evidence type="ECO:0000259" key="1">
    <source>
        <dbReference type="Pfam" id="PF13636"/>
    </source>
</evidence>
<accession>W2CD80</accession>
<dbReference type="InterPro" id="IPR027391">
    <property type="entry name" value="Nol1_Nop2_Fmu_2"/>
</dbReference>
<name>W2CD80_9BACT</name>
<dbReference type="Proteomes" id="UP000018872">
    <property type="component" value="Unassembled WGS sequence"/>
</dbReference>